<organism evidence="1 2">
    <name type="scientific">Caerostris extrusa</name>
    <name type="common">Bark spider</name>
    <name type="synonym">Caerostris bankana</name>
    <dbReference type="NCBI Taxonomy" id="172846"/>
    <lineage>
        <taxon>Eukaryota</taxon>
        <taxon>Metazoa</taxon>
        <taxon>Ecdysozoa</taxon>
        <taxon>Arthropoda</taxon>
        <taxon>Chelicerata</taxon>
        <taxon>Arachnida</taxon>
        <taxon>Araneae</taxon>
        <taxon>Araneomorphae</taxon>
        <taxon>Entelegynae</taxon>
        <taxon>Araneoidea</taxon>
        <taxon>Araneidae</taxon>
        <taxon>Caerostris</taxon>
    </lineage>
</organism>
<comment type="caution">
    <text evidence="1">The sequence shown here is derived from an EMBL/GenBank/DDBJ whole genome shotgun (WGS) entry which is preliminary data.</text>
</comment>
<protein>
    <submittedName>
        <fullName evidence="1">Uncharacterized protein</fullName>
    </submittedName>
</protein>
<dbReference type="AlphaFoldDB" id="A0AAV4VL39"/>
<dbReference type="EMBL" id="BPLR01014699">
    <property type="protein sequence ID" value="GIY70640.1"/>
    <property type="molecule type" value="Genomic_DNA"/>
</dbReference>
<gene>
    <name evidence="1" type="ORF">CEXT_394571</name>
</gene>
<proteinExistence type="predicted"/>
<name>A0AAV4VL39_CAEEX</name>
<reference evidence="1 2" key="1">
    <citation type="submission" date="2021-06" db="EMBL/GenBank/DDBJ databases">
        <title>Caerostris extrusa draft genome.</title>
        <authorList>
            <person name="Kono N."/>
            <person name="Arakawa K."/>
        </authorList>
    </citation>
    <scope>NUCLEOTIDE SEQUENCE [LARGE SCALE GENOMIC DNA]</scope>
</reference>
<evidence type="ECO:0000313" key="1">
    <source>
        <dbReference type="EMBL" id="GIY70640.1"/>
    </source>
</evidence>
<evidence type="ECO:0000313" key="2">
    <source>
        <dbReference type="Proteomes" id="UP001054945"/>
    </source>
</evidence>
<accession>A0AAV4VL39</accession>
<sequence>MLPSKEMKLWNASFCCSCVFCLRRVVPEDASTFETRPQMPECTAFKSDAFNLASFIGLEPRAQRLIRLAELLV</sequence>
<keyword evidence="2" id="KW-1185">Reference proteome</keyword>
<dbReference type="Proteomes" id="UP001054945">
    <property type="component" value="Unassembled WGS sequence"/>
</dbReference>